<dbReference type="RefSeq" id="XP_028142344.1">
    <property type="nucleotide sequence ID" value="XM_028286543.1"/>
</dbReference>
<accession>A0A6P7G0D1</accession>
<dbReference type="InParanoid" id="A0A6P7G0D1"/>
<dbReference type="PROSITE" id="PS00616">
    <property type="entry name" value="HIS_ACID_PHOSPHAT_1"/>
    <property type="match status" value="1"/>
</dbReference>
<evidence type="ECO:0000313" key="9">
    <source>
        <dbReference type="EnsemblMetazoa" id="XP_050502981.1"/>
    </source>
</evidence>
<evidence type="ECO:0000313" key="10">
    <source>
        <dbReference type="Proteomes" id="UP001652700"/>
    </source>
</evidence>
<dbReference type="EC" id="3.1.3.2" evidence="3"/>
<feature type="chain" id="PRO_5027634440" description="acid phosphatase" evidence="8">
    <location>
        <begin position="25"/>
        <end position="382"/>
    </location>
</feature>
<evidence type="ECO:0000256" key="5">
    <source>
        <dbReference type="ARBA" id="ARBA00022801"/>
    </source>
</evidence>
<gene>
    <name evidence="11" type="primary">LOC114336212</name>
</gene>
<keyword evidence="7" id="KW-0325">Glycoprotein</keyword>
<comment type="similarity">
    <text evidence="2">Belongs to the histidine acid phosphatase family.</text>
</comment>
<dbReference type="InterPro" id="IPR029033">
    <property type="entry name" value="His_PPase_superfam"/>
</dbReference>
<evidence type="ECO:0000313" key="11">
    <source>
        <dbReference type="RefSeq" id="XP_028142344.1"/>
    </source>
</evidence>
<proteinExistence type="inferred from homology"/>
<dbReference type="OrthoDB" id="10257284at2759"/>
<dbReference type="InterPro" id="IPR000560">
    <property type="entry name" value="His_Pase_clade-2"/>
</dbReference>
<dbReference type="Gene3D" id="3.40.50.1240">
    <property type="entry name" value="Phosphoglycerate mutase-like"/>
    <property type="match status" value="1"/>
</dbReference>
<evidence type="ECO:0000256" key="3">
    <source>
        <dbReference type="ARBA" id="ARBA00012646"/>
    </source>
</evidence>
<reference evidence="9" key="2">
    <citation type="submission" date="2025-05" db="UniProtKB">
        <authorList>
            <consortium name="EnsemblMetazoa"/>
        </authorList>
    </citation>
    <scope>IDENTIFICATION</scope>
</reference>
<organism evidence="11">
    <name type="scientific">Diabrotica virgifera virgifera</name>
    <name type="common">western corn rootworm</name>
    <dbReference type="NCBI Taxonomy" id="50390"/>
    <lineage>
        <taxon>Eukaryota</taxon>
        <taxon>Metazoa</taxon>
        <taxon>Ecdysozoa</taxon>
        <taxon>Arthropoda</taxon>
        <taxon>Hexapoda</taxon>
        <taxon>Insecta</taxon>
        <taxon>Pterygota</taxon>
        <taxon>Neoptera</taxon>
        <taxon>Endopterygota</taxon>
        <taxon>Coleoptera</taxon>
        <taxon>Polyphaga</taxon>
        <taxon>Cucujiformia</taxon>
        <taxon>Chrysomeloidea</taxon>
        <taxon>Chrysomelidae</taxon>
        <taxon>Galerucinae</taxon>
        <taxon>Diabroticina</taxon>
        <taxon>Diabroticites</taxon>
        <taxon>Diabrotica</taxon>
    </lineage>
</organism>
<dbReference type="InterPro" id="IPR050645">
    <property type="entry name" value="Histidine_acid_phosphatase"/>
</dbReference>
<keyword evidence="10" id="KW-1185">Reference proteome</keyword>
<evidence type="ECO:0000256" key="4">
    <source>
        <dbReference type="ARBA" id="ARBA00022729"/>
    </source>
</evidence>
<comment type="catalytic activity">
    <reaction evidence="1">
        <text>a phosphate monoester + H2O = an alcohol + phosphate</text>
        <dbReference type="Rhea" id="RHEA:15017"/>
        <dbReference type="ChEBI" id="CHEBI:15377"/>
        <dbReference type="ChEBI" id="CHEBI:30879"/>
        <dbReference type="ChEBI" id="CHEBI:43474"/>
        <dbReference type="ChEBI" id="CHEBI:67140"/>
        <dbReference type="EC" id="3.1.3.2"/>
    </reaction>
</comment>
<dbReference type="AlphaFoldDB" id="A0A6P7G0D1"/>
<dbReference type="Proteomes" id="UP001652700">
    <property type="component" value="Unplaced"/>
</dbReference>
<evidence type="ECO:0000256" key="6">
    <source>
        <dbReference type="ARBA" id="ARBA00023157"/>
    </source>
</evidence>
<feature type="signal peptide" evidence="8">
    <location>
        <begin position="1"/>
        <end position="24"/>
    </location>
</feature>
<evidence type="ECO:0000256" key="2">
    <source>
        <dbReference type="ARBA" id="ARBA00005375"/>
    </source>
</evidence>
<reference evidence="11" key="1">
    <citation type="submission" date="2025-04" db="UniProtKB">
        <authorList>
            <consortium name="RefSeq"/>
        </authorList>
    </citation>
    <scope>IDENTIFICATION</scope>
    <source>
        <tissue evidence="11">Whole insect</tissue>
    </source>
</reference>
<dbReference type="SUPFAM" id="SSF53254">
    <property type="entry name" value="Phosphoglycerate mutase-like"/>
    <property type="match status" value="1"/>
</dbReference>
<evidence type="ECO:0000256" key="7">
    <source>
        <dbReference type="ARBA" id="ARBA00023180"/>
    </source>
</evidence>
<dbReference type="InterPro" id="IPR033379">
    <property type="entry name" value="Acid_Pase_AS"/>
</dbReference>
<dbReference type="CDD" id="cd07061">
    <property type="entry name" value="HP_HAP_like"/>
    <property type="match status" value="1"/>
</dbReference>
<evidence type="ECO:0000256" key="1">
    <source>
        <dbReference type="ARBA" id="ARBA00000032"/>
    </source>
</evidence>
<dbReference type="Pfam" id="PF00328">
    <property type="entry name" value="His_Phos_2"/>
    <property type="match status" value="1"/>
</dbReference>
<name>A0A6P7G0D1_DIAVI</name>
<protein>
    <recommendedName>
        <fullName evidence="3">acid phosphatase</fullName>
        <ecNumber evidence="3">3.1.3.2</ecNumber>
    </recommendedName>
</protein>
<keyword evidence="5" id="KW-0378">Hydrolase</keyword>
<dbReference type="PANTHER" id="PTHR11567:SF211">
    <property type="entry name" value="PROSTATIC ACID PHOSPHATASE"/>
    <property type="match status" value="1"/>
</dbReference>
<dbReference type="PANTHER" id="PTHR11567">
    <property type="entry name" value="ACID PHOSPHATASE-RELATED"/>
    <property type="match status" value="1"/>
</dbReference>
<keyword evidence="4 8" id="KW-0732">Signal</keyword>
<keyword evidence="6" id="KW-1015">Disulfide bond</keyword>
<sequence length="382" mass="44654">MVNILFSKINLLVLLMLHWETGYGVPVENSDDELVAVVAVSRHGDRAPFTSFPTDKYYNLTYWPMGFGQITKKGIDRQYKLGQWLRHRYSSFLSEFYHTKEIYAWSTDIDRTLMSAYASLAGMYPPKGYQLWNEHISWQPIPVHIAPFLSLIENLGCPKFFSMLQKVKESVFPIYEEKHSETLQYIANKTGWPKVSIEMVDELMDLLFTYEEHDLTFVPDWSKTMDHNITRYLSAVVYEIQTHTVPLARLKIGTFYDYLFNFFNKFVDPISLNGRIGITDPTAKNQKSKFVLVMAHESTLSAILNTMRAYNMKHIEYADTLLWELKKRKDGVHYLNVLYKTKSELSPVKILKCDYNCNLEQAKNNLADVTITKKRWHKECLD</sequence>
<dbReference type="EnsemblMetazoa" id="XM_050647024.1">
    <property type="protein sequence ID" value="XP_050502981.1"/>
    <property type="gene ID" value="LOC126882219"/>
</dbReference>
<dbReference type="GO" id="GO:0003993">
    <property type="term" value="F:acid phosphatase activity"/>
    <property type="evidence" value="ECO:0007669"/>
    <property type="project" value="UniProtKB-EC"/>
</dbReference>
<evidence type="ECO:0000256" key="8">
    <source>
        <dbReference type="SAM" id="SignalP"/>
    </source>
</evidence>